<feature type="domain" description="RNase H type-1" evidence="1">
    <location>
        <begin position="221"/>
        <end position="301"/>
    </location>
</feature>
<dbReference type="AlphaFoldDB" id="A0A6A1VC88"/>
<dbReference type="GO" id="GO:0003676">
    <property type="term" value="F:nucleic acid binding"/>
    <property type="evidence" value="ECO:0007669"/>
    <property type="project" value="InterPro"/>
</dbReference>
<comment type="caution">
    <text evidence="2">The sequence shown here is derived from an EMBL/GenBank/DDBJ whole genome shotgun (WGS) entry which is preliminary data.</text>
</comment>
<name>A0A6A1VC88_9ROSI</name>
<reference evidence="2 3" key="1">
    <citation type="journal article" date="2019" name="Plant Biotechnol. J.">
        <title>The red bayberry genome and genetic basis of sex determination.</title>
        <authorList>
            <person name="Jia H.M."/>
            <person name="Jia H.J."/>
            <person name="Cai Q.L."/>
            <person name="Wang Y."/>
            <person name="Zhao H.B."/>
            <person name="Yang W.F."/>
            <person name="Wang G.Y."/>
            <person name="Li Y.H."/>
            <person name="Zhan D.L."/>
            <person name="Shen Y.T."/>
            <person name="Niu Q.F."/>
            <person name="Chang L."/>
            <person name="Qiu J."/>
            <person name="Zhao L."/>
            <person name="Xie H.B."/>
            <person name="Fu W.Y."/>
            <person name="Jin J."/>
            <person name="Li X.W."/>
            <person name="Jiao Y."/>
            <person name="Zhou C.C."/>
            <person name="Tu T."/>
            <person name="Chai C.Y."/>
            <person name="Gao J.L."/>
            <person name="Fan L.J."/>
            <person name="van de Weg E."/>
            <person name="Wang J.Y."/>
            <person name="Gao Z.S."/>
        </authorList>
    </citation>
    <scope>NUCLEOTIDE SEQUENCE [LARGE SCALE GENOMIC DNA]</scope>
    <source>
        <tissue evidence="2">Leaves</tissue>
    </source>
</reference>
<gene>
    <name evidence="2" type="ORF">CJ030_MR6G027716</name>
</gene>
<evidence type="ECO:0000259" key="1">
    <source>
        <dbReference type="Pfam" id="PF13456"/>
    </source>
</evidence>
<organism evidence="2 3">
    <name type="scientific">Morella rubra</name>
    <name type="common">Chinese bayberry</name>
    <dbReference type="NCBI Taxonomy" id="262757"/>
    <lineage>
        <taxon>Eukaryota</taxon>
        <taxon>Viridiplantae</taxon>
        <taxon>Streptophyta</taxon>
        <taxon>Embryophyta</taxon>
        <taxon>Tracheophyta</taxon>
        <taxon>Spermatophyta</taxon>
        <taxon>Magnoliopsida</taxon>
        <taxon>eudicotyledons</taxon>
        <taxon>Gunneridae</taxon>
        <taxon>Pentapetalae</taxon>
        <taxon>rosids</taxon>
        <taxon>fabids</taxon>
        <taxon>Fagales</taxon>
        <taxon>Myricaceae</taxon>
        <taxon>Morella</taxon>
    </lineage>
</organism>
<evidence type="ECO:0000313" key="2">
    <source>
        <dbReference type="EMBL" id="KAB1209417.1"/>
    </source>
</evidence>
<protein>
    <recommendedName>
        <fullName evidence="1">RNase H type-1 domain-containing protein</fullName>
    </recommendedName>
</protein>
<dbReference type="Proteomes" id="UP000516437">
    <property type="component" value="Chromosome 6"/>
</dbReference>
<evidence type="ECO:0000313" key="3">
    <source>
        <dbReference type="Proteomes" id="UP000516437"/>
    </source>
</evidence>
<keyword evidence="3" id="KW-1185">Reference proteome</keyword>
<proteinExistence type="predicted"/>
<dbReference type="CDD" id="cd06222">
    <property type="entry name" value="RNase_H_like"/>
    <property type="match status" value="1"/>
</dbReference>
<sequence>MQSRGYTKRSRADLGGYSCGTTQAPLVRKTSQGWALSSDRSRFASAAVQLADPYAEASGGQTKVQMEEAEDSTLWNAALEQLFMKLLMEDLNTRRIIKQVKGKWNRMKRNHIDFAFVLKQTGFEWRLEADTIEWTDEAWANLMRVERSSSSRAYQREPPIYQCIPWLSSLDPPLLEDQYENTVDCLLKDNDLQNALMAMLVRRRMRYSPYKDFIVKVGQAFKGEVLAAYLAFAMGMNFTGREVIFEGDSLVLLNQVLNEDCHPDWLIESEVETIRQFLKEQPSWKLQWTPHEWNEMAHRLAY</sequence>
<dbReference type="EMBL" id="RXIC02000024">
    <property type="protein sequence ID" value="KAB1209417.1"/>
    <property type="molecule type" value="Genomic_DNA"/>
</dbReference>
<dbReference type="OrthoDB" id="686198at2759"/>
<dbReference type="InterPro" id="IPR002156">
    <property type="entry name" value="RNaseH_domain"/>
</dbReference>
<dbReference type="InterPro" id="IPR044730">
    <property type="entry name" value="RNase_H-like_dom_plant"/>
</dbReference>
<dbReference type="InterPro" id="IPR012337">
    <property type="entry name" value="RNaseH-like_sf"/>
</dbReference>
<dbReference type="SUPFAM" id="SSF53098">
    <property type="entry name" value="Ribonuclease H-like"/>
    <property type="match status" value="1"/>
</dbReference>
<dbReference type="Pfam" id="PF13456">
    <property type="entry name" value="RVT_3"/>
    <property type="match status" value="1"/>
</dbReference>
<dbReference type="GO" id="GO:0004523">
    <property type="term" value="F:RNA-DNA hybrid ribonuclease activity"/>
    <property type="evidence" value="ECO:0007669"/>
    <property type="project" value="InterPro"/>
</dbReference>
<dbReference type="Gene3D" id="3.30.420.10">
    <property type="entry name" value="Ribonuclease H-like superfamily/Ribonuclease H"/>
    <property type="match status" value="1"/>
</dbReference>
<dbReference type="InterPro" id="IPR036397">
    <property type="entry name" value="RNaseH_sf"/>
</dbReference>
<accession>A0A6A1VC88</accession>